<gene>
    <name evidence="10" type="primary">secY</name>
    <name evidence="12" type="ORF">CfP315_0115</name>
</gene>
<dbReference type="Proteomes" id="UP001337580">
    <property type="component" value="Chromosome"/>
</dbReference>
<keyword evidence="8 10" id="KW-0472">Membrane</keyword>
<comment type="similarity">
    <text evidence="2 10 11">Belongs to the SecY/SEC61-alpha family.</text>
</comment>
<comment type="subcellular location">
    <subcellularLocation>
        <location evidence="10">Cell membrane</location>
        <topology evidence="10">Multi-pass membrane protein</topology>
    </subcellularLocation>
    <subcellularLocation>
        <location evidence="1">Membrane</location>
        <topology evidence="1">Multi-pass membrane protein</topology>
    </subcellularLocation>
</comment>
<evidence type="ECO:0000256" key="5">
    <source>
        <dbReference type="ARBA" id="ARBA00022927"/>
    </source>
</evidence>
<comment type="subunit">
    <text evidence="10">Component of the Sec protein translocase complex. Heterotrimer consisting of SecY, SecE and SecG subunits. The heterotrimers can form oligomers, although 1 heterotrimer is thought to be able to translocate proteins. Interacts with the ribosome. Interacts with SecDF, and other proteins may be involved. Interacts with SecA.</text>
</comment>
<proteinExistence type="inferred from homology"/>
<feature type="transmembrane region" description="Helical" evidence="10">
    <location>
        <begin position="225"/>
        <end position="245"/>
    </location>
</feature>
<dbReference type="AlphaFoldDB" id="A0AA48I2A7"/>
<dbReference type="GO" id="GO:0065002">
    <property type="term" value="P:intracellular protein transmembrane transport"/>
    <property type="evidence" value="ECO:0007669"/>
    <property type="project" value="UniProtKB-UniRule"/>
</dbReference>
<feature type="transmembrane region" description="Helical" evidence="10">
    <location>
        <begin position="113"/>
        <end position="135"/>
    </location>
</feature>
<feature type="transmembrane region" description="Helical" evidence="10">
    <location>
        <begin position="18"/>
        <end position="38"/>
    </location>
</feature>
<keyword evidence="6 10" id="KW-1133">Transmembrane helix</keyword>
<evidence type="ECO:0000256" key="6">
    <source>
        <dbReference type="ARBA" id="ARBA00022989"/>
    </source>
</evidence>
<dbReference type="NCBIfam" id="TIGR00967">
    <property type="entry name" value="3a0501s007"/>
    <property type="match status" value="1"/>
</dbReference>
<dbReference type="PIRSF" id="PIRSF004557">
    <property type="entry name" value="SecY"/>
    <property type="match status" value="1"/>
</dbReference>
<evidence type="ECO:0000256" key="1">
    <source>
        <dbReference type="ARBA" id="ARBA00004141"/>
    </source>
</evidence>
<feature type="transmembrane region" description="Helical" evidence="10">
    <location>
        <begin position="321"/>
        <end position="339"/>
    </location>
</feature>
<feature type="transmembrane region" description="Helical" evidence="10">
    <location>
        <begin position="155"/>
        <end position="177"/>
    </location>
</feature>
<dbReference type="FunFam" id="1.10.3370.10:FF:000001">
    <property type="entry name" value="Preprotein translocase subunit SecY"/>
    <property type="match status" value="1"/>
</dbReference>
<dbReference type="InterPro" id="IPR002208">
    <property type="entry name" value="SecY/SEC61-alpha"/>
</dbReference>
<dbReference type="PROSITE" id="PS00755">
    <property type="entry name" value="SECY_1"/>
    <property type="match status" value="1"/>
</dbReference>
<dbReference type="GO" id="GO:0043952">
    <property type="term" value="P:protein transport by the Sec complex"/>
    <property type="evidence" value="ECO:0007669"/>
    <property type="project" value="UniProtKB-UniRule"/>
</dbReference>
<evidence type="ECO:0000256" key="9">
    <source>
        <dbReference type="ARBA" id="ARBA00039733"/>
    </source>
</evidence>
<keyword evidence="10" id="KW-1003">Cell membrane</keyword>
<name>A0AA48I2A7_9FIRM</name>
<accession>A0AA48I2A7</accession>
<evidence type="ECO:0000256" key="11">
    <source>
        <dbReference type="RuleBase" id="RU004349"/>
    </source>
</evidence>
<dbReference type="SUPFAM" id="SSF103491">
    <property type="entry name" value="Preprotein translocase SecY subunit"/>
    <property type="match status" value="1"/>
</dbReference>
<comment type="function">
    <text evidence="10">The central subunit of the protein translocation channel SecYEG. Consists of two halves formed by TMs 1-5 and 6-10. These two domains form a lateral gate at the front which open onto the bilayer between TMs 2 and 7, and are clamped together by SecE at the back. The channel is closed by both a pore ring composed of hydrophobic SecY resides and a short helix (helix 2A) on the extracellular side of the membrane which forms a plug. The plug probably moves laterally to allow the channel to open. The ring and the pore may move independently.</text>
</comment>
<dbReference type="KEGG" id="ips:CfP315_0115"/>
<dbReference type="HAMAP" id="MF_01465">
    <property type="entry name" value="SecY"/>
    <property type="match status" value="1"/>
</dbReference>
<evidence type="ECO:0000256" key="2">
    <source>
        <dbReference type="ARBA" id="ARBA00005751"/>
    </source>
</evidence>
<dbReference type="InterPro" id="IPR030659">
    <property type="entry name" value="SecY_CS"/>
</dbReference>
<dbReference type="PANTHER" id="PTHR10906">
    <property type="entry name" value="SECY/SEC61-ALPHA FAMILY MEMBER"/>
    <property type="match status" value="1"/>
</dbReference>
<feature type="transmembrane region" description="Helical" evidence="10">
    <location>
        <begin position="189"/>
        <end position="213"/>
    </location>
</feature>
<feature type="transmembrane region" description="Helical" evidence="10">
    <location>
        <begin position="406"/>
        <end position="427"/>
    </location>
</feature>
<evidence type="ECO:0000313" key="12">
    <source>
        <dbReference type="EMBL" id="BED91612.1"/>
    </source>
</evidence>
<feature type="transmembrane region" description="Helical" evidence="10">
    <location>
        <begin position="58"/>
        <end position="79"/>
    </location>
</feature>
<keyword evidence="5 10" id="KW-0653">Protein transport</keyword>
<dbReference type="InterPro" id="IPR023201">
    <property type="entry name" value="SecY_dom_sf"/>
</dbReference>
<sequence length="442" mass="49270">MISTLKKTWKSGNLKDKLLFTILIMIVFRIGSIIPIPFLDPHALKMFVSNMSGVGALMSYLDALSGGAFAHATLFAMSIQPYINAQIMMQLLTYSIPFLEAIQREGEEGHRRIMAITRGLTVVISIMQGFGYYSLLRSRGTAGVSIIKYTQGFEGVFTMLVIVSVFTAGSALMMWLGEQINEKGIGNGVSIMMFAGIVSRMPSLVTQLGAYLYFAITQPAEYWKFYIFVAVFILTFLGMMWLIVFTNDAERRIPIQYAKRVVGRKMFGSENSYLPFKIGLAGVMPVVFASTILGVPTIVSLFLNPSGFFKKVLGLFSMDSWFYTVVFFFLIIFFAYFYVSITYNPIEISNNLRQSGGAIPGLRPGRTTTLYLTKVLNYVIFTGALFLAFISIFPIFFISFPELRNLSISGTSIVILVGTALETIKILESQTAMKQHKGFLDA</sequence>
<protein>
    <recommendedName>
        <fullName evidence="9 10">Protein translocase subunit SecY</fullName>
    </recommendedName>
</protein>
<keyword evidence="7 10" id="KW-0811">Translocation</keyword>
<evidence type="ECO:0000256" key="8">
    <source>
        <dbReference type="ARBA" id="ARBA00023136"/>
    </source>
</evidence>
<dbReference type="PRINTS" id="PR00303">
    <property type="entry name" value="SECYTRNLCASE"/>
</dbReference>
<feature type="transmembrane region" description="Helical" evidence="10">
    <location>
        <begin position="274"/>
        <end position="301"/>
    </location>
</feature>
<dbReference type="Gene3D" id="1.10.3370.10">
    <property type="entry name" value="SecY subunit domain"/>
    <property type="match status" value="1"/>
</dbReference>
<reference evidence="12" key="1">
    <citation type="journal article" date="2023" name="ISME J.">
        <title>Emergence of putative energy parasites within Clostridia revealed by genome analysis of a novel endosymbiotic clade.</title>
        <authorList>
            <person name="Takahashi K."/>
            <person name="Kuwahara H."/>
            <person name="Horikawa Y."/>
            <person name="Izawa K."/>
            <person name="Kato D."/>
            <person name="Inagaki T."/>
            <person name="Yuki M."/>
            <person name="Ohkuma M."/>
            <person name="Hongoh Y."/>
        </authorList>
    </citation>
    <scope>NUCLEOTIDE SEQUENCE</scope>
    <source>
        <strain evidence="12">CfP3-15</strain>
    </source>
</reference>
<feature type="transmembrane region" description="Helical" evidence="10">
    <location>
        <begin position="375"/>
        <end position="400"/>
    </location>
</feature>
<organism evidence="12">
    <name type="scientific">Candidatus Improbicoccus pseudotrichonymphae</name>
    <dbReference type="NCBI Taxonomy" id="3033792"/>
    <lineage>
        <taxon>Bacteria</taxon>
        <taxon>Bacillati</taxon>
        <taxon>Bacillota</taxon>
        <taxon>Clostridia</taxon>
        <taxon>Candidatus Improbicoccus</taxon>
    </lineage>
</organism>
<evidence type="ECO:0000256" key="3">
    <source>
        <dbReference type="ARBA" id="ARBA00022448"/>
    </source>
</evidence>
<evidence type="ECO:0000256" key="10">
    <source>
        <dbReference type="HAMAP-Rule" id="MF_01465"/>
    </source>
</evidence>
<dbReference type="EMBL" id="AP027924">
    <property type="protein sequence ID" value="BED91612.1"/>
    <property type="molecule type" value="Genomic_DNA"/>
</dbReference>
<dbReference type="GO" id="GO:0005886">
    <property type="term" value="C:plasma membrane"/>
    <property type="evidence" value="ECO:0007669"/>
    <property type="project" value="UniProtKB-SubCell"/>
</dbReference>
<keyword evidence="3 10" id="KW-0813">Transport</keyword>
<keyword evidence="4 10" id="KW-0812">Transmembrane</keyword>
<evidence type="ECO:0000256" key="4">
    <source>
        <dbReference type="ARBA" id="ARBA00022692"/>
    </source>
</evidence>
<dbReference type="GO" id="GO:0006605">
    <property type="term" value="P:protein targeting"/>
    <property type="evidence" value="ECO:0007669"/>
    <property type="project" value="UniProtKB-UniRule"/>
</dbReference>
<dbReference type="Pfam" id="PF00344">
    <property type="entry name" value="SecY"/>
    <property type="match status" value="1"/>
</dbReference>
<dbReference type="InterPro" id="IPR026593">
    <property type="entry name" value="SecY"/>
</dbReference>
<evidence type="ECO:0000256" key="7">
    <source>
        <dbReference type="ARBA" id="ARBA00023010"/>
    </source>
</evidence>